<dbReference type="Gene3D" id="3.60.110.10">
    <property type="entry name" value="Carbon-nitrogen hydrolase"/>
    <property type="match status" value="1"/>
</dbReference>
<dbReference type="Proteomes" id="UP000295391">
    <property type="component" value="Unassembled WGS sequence"/>
</dbReference>
<dbReference type="PANTHER" id="PTHR46044">
    <property type="entry name" value="NITRILASE"/>
    <property type="match status" value="1"/>
</dbReference>
<dbReference type="PANTHER" id="PTHR46044:SF1">
    <property type="entry name" value="CN HYDROLASE DOMAIN-CONTAINING PROTEIN"/>
    <property type="match status" value="1"/>
</dbReference>
<dbReference type="GO" id="GO:0000257">
    <property type="term" value="F:nitrilase activity"/>
    <property type="evidence" value="ECO:0007669"/>
    <property type="project" value="UniProtKB-ARBA"/>
</dbReference>
<dbReference type="InterPro" id="IPR044149">
    <property type="entry name" value="Nitrilases_CHs"/>
</dbReference>
<comment type="similarity">
    <text evidence="1">Belongs to the carbon-nitrogen hydrolase superfamily. Nitrilase family.</text>
</comment>
<evidence type="ECO:0000313" key="5">
    <source>
        <dbReference type="Proteomes" id="UP000295391"/>
    </source>
</evidence>
<dbReference type="InterPro" id="IPR000132">
    <property type="entry name" value="Nitrilase/CN_hydratase_CS"/>
</dbReference>
<dbReference type="PROSITE" id="PS50263">
    <property type="entry name" value="CN_HYDROLASE"/>
    <property type="match status" value="1"/>
</dbReference>
<evidence type="ECO:0000313" key="4">
    <source>
        <dbReference type="EMBL" id="TDQ64169.1"/>
    </source>
</evidence>
<dbReference type="PROSITE" id="PS00921">
    <property type="entry name" value="NITRIL_CHT_2"/>
    <property type="match status" value="1"/>
</dbReference>
<accession>A0A4R6VKI6</accession>
<dbReference type="Pfam" id="PF00795">
    <property type="entry name" value="CN_hydrolase"/>
    <property type="match status" value="1"/>
</dbReference>
<comment type="caution">
    <text evidence="4">The sequence shown here is derived from an EMBL/GenBank/DDBJ whole genome shotgun (WGS) entry which is preliminary data.</text>
</comment>
<dbReference type="AlphaFoldDB" id="A0A4R6VKI6"/>
<feature type="active site" description="Proton acceptor" evidence="2">
    <location>
        <position position="48"/>
    </location>
</feature>
<keyword evidence="5" id="KW-1185">Reference proteome</keyword>
<feature type="domain" description="CN hydrolase" evidence="3">
    <location>
        <begin position="8"/>
        <end position="282"/>
    </location>
</feature>
<dbReference type="RefSeq" id="WP_133572791.1">
    <property type="nucleotide sequence ID" value="NZ_SNYR01000002.1"/>
</dbReference>
<sequence>MGRSHPKYIAGAVQAASVVHDLEGGVRRTIELIEEASEKGVKVLVFPETWIPGYPYWAWLGPQAWGMQFVQAYHDNAMEVGDEHHQAICAAARAHNMYVVLGFAEKFEGSVYIAQSIIGPDGVVIANRRKLKATHVERAVFGEGSGADLDVHRTEDAGNLGALCCWEHMQPLSKYALYSMNEQVHAAAWPTLSLYEGKAFALGPEANMSLSRTYAMEGQCFVIAATSVMTSEIQDALGLDEMQKDLLPVGGGSSSIFAPDGQLISTPLPPNEEGIVVAEVDLGMISLAKAAADPSGHYSRPDVTQLLLNRTPAPTTLVREPTPSFGRTASDFREDDAVLDEEELV</sequence>
<dbReference type="PROSITE" id="PS00920">
    <property type="entry name" value="NITRIL_CHT_1"/>
    <property type="match status" value="1"/>
</dbReference>
<dbReference type="OrthoDB" id="9811121at2"/>
<proteinExistence type="inferred from homology"/>
<evidence type="ECO:0000256" key="2">
    <source>
        <dbReference type="PROSITE-ProRule" id="PRU10139"/>
    </source>
</evidence>
<evidence type="ECO:0000259" key="3">
    <source>
        <dbReference type="PROSITE" id="PS50263"/>
    </source>
</evidence>
<protein>
    <submittedName>
        <fullName evidence="4">Aliphatic nitrilase</fullName>
    </submittedName>
</protein>
<dbReference type="SUPFAM" id="SSF56317">
    <property type="entry name" value="Carbon-nitrogen hydrolase"/>
    <property type="match status" value="1"/>
</dbReference>
<dbReference type="CDD" id="cd07564">
    <property type="entry name" value="nitrilases_CHs"/>
    <property type="match status" value="1"/>
</dbReference>
<name>A0A4R6VKI6_9HYPH</name>
<dbReference type="EMBL" id="SNYR01000002">
    <property type="protein sequence ID" value="TDQ64169.1"/>
    <property type="molecule type" value="Genomic_DNA"/>
</dbReference>
<evidence type="ECO:0000256" key="1">
    <source>
        <dbReference type="ARBA" id="ARBA00008129"/>
    </source>
</evidence>
<gene>
    <name evidence="4" type="ORF">ATL17_2182</name>
</gene>
<dbReference type="InterPro" id="IPR036526">
    <property type="entry name" value="C-N_Hydrolase_sf"/>
</dbReference>
<organism evidence="4 5">
    <name type="scientific">Maritalea mobilis</name>
    <dbReference type="NCBI Taxonomy" id="483324"/>
    <lineage>
        <taxon>Bacteria</taxon>
        <taxon>Pseudomonadati</taxon>
        <taxon>Pseudomonadota</taxon>
        <taxon>Alphaproteobacteria</taxon>
        <taxon>Hyphomicrobiales</taxon>
        <taxon>Devosiaceae</taxon>
        <taxon>Maritalea</taxon>
    </lineage>
</organism>
<reference evidence="4 5" key="1">
    <citation type="submission" date="2019-03" db="EMBL/GenBank/DDBJ databases">
        <title>Genomic Encyclopedia of Type Strains, Phase III (KMG-III): the genomes of soil and plant-associated and newly described type strains.</title>
        <authorList>
            <person name="Whitman W."/>
        </authorList>
    </citation>
    <scope>NUCLEOTIDE SEQUENCE [LARGE SCALE GENOMIC DNA]</scope>
    <source>
        <strain evidence="4 5">CGMCC 1.7002</strain>
    </source>
</reference>
<dbReference type="InterPro" id="IPR003010">
    <property type="entry name" value="C-N_Hydrolase"/>
</dbReference>